<keyword evidence="4" id="KW-0336">GPI-anchor</keyword>
<evidence type="ECO:0000256" key="4">
    <source>
        <dbReference type="ARBA" id="ARBA00022622"/>
    </source>
</evidence>
<keyword evidence="7 10" id="KW-0472">Membrane</keyword>
<evidence type="ECO:0000313" key="13">
    <source>
        <dbReference type="EMBL" id="KAB1226447.1"/>
    </source>
</evidence>
<keyword evidence="5 11" id="KW-0732">Signal</keyword>
<evidence type="ECO:0000256" key="10">
    <source>
        <dbReference type="SAM" id="Phobius"/>
    </source>
</evidence>
<comment type="caution">
    <text evidence="13">The sequence shown here is derived from an EMBL/GenBank/DDBJ whole genome shotgun (WGS) entry which is preliminary data.</text>
</comment>
<keyword evidence="3" id="KW-1003">Cell membrane</keyword>
<comment type="similarity">
    <text evidence="2">Belongs to the fasciclin-like AGP family.</text>
</comment>
<keyword evidence="14" id="KW-1185">Reference proteome</keyword>
<keyword evidence="10" id="KW-1133">Transmembrane helix</keyword>
<dbReference type="OrthoDB" id="286301at2759"/>
<evidence type="ECO:0000256" key="5">
    <source>
        <dbReference type="ARBA" id="ARBA00022729"/>
    </source>
</evidence>
<evidence type="ECO:0000256" key="9">
    <source>
        <dbReference type="ARBA" id="ARBA00024686"/>
    </source>
</evidence>
<dbReference type="Pfam" id="PF02469">
    <property type="entry name" value="Fasciclin"/>
    <property type="match status" value="1"/>
</dbReference>
<evidence type="ECO:0000256" key="7">
    <source>
        <dbReference type="ARBA" id="ARBA00023136"/>
    </source>
</evidence>
<comment type="subcellular location">
    <subcellularLocation>
        <location evidence="1">Cell membrane</location>
        <topology evidence="1">Lipid-anchor</topology>
        <topology evidence="1">GPI-anchor</topology>
    </subcellularLocation>
</comment>
<name>A0A6A1WRN7_9ROSI</name>
<organism evidence="13 14">
    <name type="scientific">Morella rubra</name>
    <name type="common">Chinese bayberry</name>
    <dbReference type="NCBI Taxonomy" id="262757"/>
    <lineage>
        <taxon>Eukaryota</taxon>
        <taxon>Viridiplantae</taxon>
        <taxon>Streptophyta</taxon>
        <taxon>Embryophyta</taxon>
        <taxon>Tracheophyta</taxon>
        <taxon>Spermatophyta</taxon>
        <taxon>Magnoliopsida</taxon>
        <taxon>eudicotyledons</taxon>
        <taxon>Gunneridae</taxon>
        <taxon>Pentapetalae</taxon>
        <taxon>rosids</taxon>
        <taxon>fabids</taxon>
        <taxon>Fagales</taxon>
        <taxon>Myricaceae</taxon>
        <taxon>Morella</taxon>
    </lineage>
</organism>
<dbReference type="PANTHER" id="PTHR32077">
    <property type="entry name" value="FASCICLIN-LIKE ARABINOGALACTAN PROTEIN"/>
    <property type="match status" value="1"/>
</dbReference>
<evidence type="ECO:0000256" key="6">
    <source>
        <dbReference type="ARBA" id="ARBA00022974"/>
    </source>
</evidence>
<dbReference type="Proteomes" id="UP000516437">
    <property type="component" value="Chromosome 1"/>
</dbReference>
<keyword evidence="6" id="KW-0654">Proteoglycan</keyword>
<accession>A0A6A1WRN7</accession>
<dbReference type="EMBL" id="RXIC02000019">
    <property type="protein sequence ID" value="KAB1226447.1"/>
    <property type="molecule type" value="Genomic_DNA"/>
</dbReference>
<proteinExistence type="inferred from homology"/>
<keyword evidence="4" id="KW-0449">Lipoprotein</keyword>
<dbReference type="GO" id="GO:0098552">
    <property type="term" value="C:side of membrane"/>
    <property type="evidence" value="ECO:0007669"/>
    <property type="project" value="UniProtKB-KW"/>
</dbReference>
<evidence type="ECO:0000313" key="14">
    <source>
        <dbReference type="Proteomes" id="UP000516437"/>
    </source>
</evidence>
<dbReference type="InterPro" id="IPR000782">
    <property type="entry name" value="FAS1_domain"/>
</dbReference>
<dbReference type="SMART" id="SM00554">
    <property type="entry name" value="FAS1"/>
    <property type="match status" value="1"/>
</dbReference>
<dbReference type="PANTHER" id="PTHR32077:SF65">
    <property type="entry name" value="FASCICLIN-LIKE ARABINOGALACTAN PROTEIN 11"/>
    <property type="match status" value="1"/>
</dbReference>
<protein>
    <submittedName>
        <fullName evidence="13">Fasciclin-like arabinogalactan protein 11</fullName>
    </submittedName>
</protein>
<evidence type="ECO:0000256" key="1">
    <source>
        <dbReference type="ARBA" id="ARBA00004609"/>
    </source>
</evidence>
<feature type="domain" description="FAS1" evidence="12">
    <location>
        <begin position="28"/>
        <end position="172"/>
    </location>
</feature>
<dbReference type="SUPFAM" id="SSF82153">
    <property type="entry name" value="FAS1 domain"/>
    <property type="match status" value="1"/>
</dbReference>
<evidence type="ECO:0000256" key="2">
    <source>
        <dbReference type="ARBA" id="ARBA00007843"/>
    </source>
</evidence>
<dbReference type="Gene3D" id="2.30.180.10">
    <property type="entry name" value="FAS1 domain"/>
    <property type="match status" value="1"/>
</dbReference>
<evidence type="ECO:0000256" key="8">
    <source>
        <dbReference type="ARBA" id="ARBA00023180"/>
    </source>
</evidence>
<keyword evidence="10" id="KW-0812">Transmembrane</keyword>
<dbReference type="PROSITE" id="PS50213">
    <property type="entry name" value="FAS1"/>
    <property type="match status" value="1"/>
</dbReference>
<dbReference type="InterPro" id="IPR045003">
    <property type="entry name" value="FLA_A"/>
</dbReference>
<keyword evidence="8" id="KW-0325">Glycoprotein</keyword>
<feature type="chain" id="PRO_5025454008" evidence="11">
    <location>
        <begin position="27"/>
        <end position="227"/>
    </location>
</feature>
<dbReference type="FunFam" id="2.30.180.10:FF:000006">
    <property type="entry name" value="Fasciclin-like arabinogalactan protein 11"/>
    <property type="match status" value="1"/>
</dbReference>
<dbReference type="GO" id="GO:0005886">
    <property type="term" value="C:plasma membrane"/>
    <property type="evidence" value="ECO:0007669"/>
    <property type="project" value="UniProtKB-SubCell"/>
</dbReference>
<gene>
    <name evidence="13" type="ORF">CJ030_MR1G014154</name>
</gene>
<dbReference type="InterPro" id="IPR036378">
    <property type="entry name" value="FAS1_dom_sf"/>
</dbReference>
<evidence type="ECO:0000256" key="11">
    <source>
        <dbReference type="SAM" id="SignalP"/>
    </source>
</evidence>
<dbReference type="GO" id="GO:0009834">
    <property type="term" value="P:plant-type secondary cell wall biogenesis"/>
    <property type="evidence" value="ECO:0007669"/>
    <property type="project" value="UniProtKB-ARBA"/>
</dbReference>
<sequence>MTTVQAFSSLPLLLVLLLQLITTTSAQAPDIINILEKPGQFTVLIRLLRSTGVANQLNGEFHKSNTGFTLFAPPDKAFSDLRSGTINSLSDLQKVQLIQYHILATFVTVSNFQTLSNPVPTQAGDTSAGEFPLNVTSSGKEVEISTGVVNATVGSTVYSDDQLAIYQVDKVLLPLDIFRGYKPPVPVIASPPLPAKVDKSGAANLITHGMLVLYLGISVTIAAAFAL</sequence>
<comment type="function">
    <text evidence="9">May be a cell surface adhesion protein.</text>
</comment>
<evidence type="ECO:0000259" key="12">
    <source>
        <dbReference type="PROSITE" id="PS50213"/>
    </source>
</evidence>
<dbReference type="AlphaFoldDB" id="A0A6A1WRN7"/>
<evidence type="ECO:0000256" key="3">
    <source>
        <dbReference type="ARBA" id="ARBA00022475"/>
    </source>
</evidence>
<reference evidence="13 14" key="1">
    <citation type="journal article" date="2019" name="Plant Biotechnol. J.">
        <title>The red bayberry genome and genetic basis of sex determination.</title>
        <authorList>
            <person name="Jia H.M."/>
            <person name="Jia H.J."/>
            <person name="Cai Q.L."/>
            <person name="Wang Y."/>
            <person name="Zhao H.B."/>
            <person name="Yang W.F."/>
            <person name="Wang G.Y."/>
            <person name="Li Y.H."/>
            <person name="Zhan D.L."/>
            <person name="Shen Y.T."/>
            <person name="Niu Q.F."/>
            <person name="Chang L."/>
            <person name="Qiu J."/>
            <person name="Zhao L."/>
            <person name="Xie H.B."/>
            <person name="Fu W.Y."/>
            <person name="Jin J."/>
            <person name="Li X.W."/>
            <person name="Jiao Y."/>
            <person name="Zhou C.C."/>
            <person name="Tu T."/>
            <person name="Chai C.Y."/>
            <person name="Gao J.L."/>
            <person name="Fan L.J."/>
            <person name="van de Weg E."/>
            <person name="Wang J.Y."/>
            <person name="Gao Z.S."/>
        </authorList>
    </citation>
    <scope>NUCLEOTIDE SEQUENCE [LARGE SCALE GENOMIC DNA]</scope>
    <source>
        <tissue evidence="13">Leaves</tissue>
    </source>
</reference>
<feature type="signal peptide" evidence="11">
    <location>
        <begin position="1"/>
        <end position="26"/>
    </location>
</feature>
<feature type="transmembrane region" description="Helical" evidence="10">
    <location>
        <begin position="205"/>
        <end position="226"/>
    </location>
</feature>